<reference evidence="1 2" key="1">
    <citation type="submission" date="2020-08" db="EMBL/GenBank/DDBJ databases">
        <title>Genomic Encyclopedia of Type Strains, Phase IV (KMG-V): Genome sequencing to study the core and pangenomes of soil and plant-associated prokaryotes.</title>
        <authorList>
            <person name="Whitman W."/>
        </authorList>
    </citation>
    <scope>NUCLEOTIDE SEQUENCE [LARGE SCALE GENOMIC DNA]</scope>
    <source>
        <strain evidence="1 2">JPY162</strain>
    </source>
</reference>
<dbReference type="AlphaFoldDB" id="A0A7W8LAH0"/>
<comment type="caution">
    <text evidence="1">The sequence shown here is derived from an EMBL/GenBank/DDBJ whole genome shotgun (WGS) entry which is preliminary data.</text>
</comment>
<evidence type="ECO:0000313" key="2">
    <source>
        <dbReference type="Proteomes" id="UP000592820"/>
    </source>
</evidence>
<organism evidence="1 2">
    <name type="scientific">Paraburkholderia youngii</name>
    <dbReference type="NCBI Taxonomy" id="2782701"/>
    <lineage>
        <taxon>Bacteria</taxon>
        <taxon>Pseudomonadati</taxon>
        <taxon>Pseudomonadota</taxon>
        <taxon>Betaproteobacteria</taxon>
        <taxon>Burkholderiales</taxon>
        <taxon>Burkholderiaceae</taxon>
        <taxon>Paraburkholderia</taxon>
    </lineage>
</organism>
<protein>
    <submittedName>
        <fullName evidence="1">Uncharacterized protein</fullName>
    </submittedName>
</protein>
<name>A0A7W8LAH0_9BURK</name>
<dbReference type="Proteomes" id="UP000592820">
    <property type="component" value="Unassembled WGS sequence"/>
</dbReference>
<gene>
    <name evidence="1" type="ORF">HDG41_005548</name>
</gene>
<dbReference type="Gene3D" id="3.90.79.10">
    <property type="entry name" value="Nucleoside Triphosphate Pyrophosphohydrolase"/>
    <property type="match status" value="1"/>
</dbReference>
<dbReference type="EMBL" id="JACHDE010000013">
    <property type="protein sequence ID" value="MBB5403460.1"/>
    <property type="molecule type" value="Genomic_DNA"/>
</dbReference>
<sequence length="99" mass="10802">MGSGEKHQPDASASFIYSAYNNTETQYQYISFLCSAPDELAASADASGEFIGLDAIDTQALQDSAVASMLHRYRKESQLKSYGLYFGDHSNGTVRPLHS</sequence>
<proteinExistence type="predicted"/>
<evidence type="ECO:0000313" key="1">
    <source>
        <dbReference type="EMBL" id="MBB5403460.1"/>
    </source>
</evidence>
<accession>A0A7W8LAH0</accession>